<dbReference type="GO" id="GO:0008289">
    <property type="term" value="F:lipid binding"/>
    <property type="evidence" value="ECO:0007669"/>
    <property type="project" value="UniProtKB-KW"/>
</dbReference>
<dbReference type="InterPro" id="IPR000904">
    <property type="entry name" value="Sec7_dom"/>
</dbReference>
<keyword evidence="4 7" id="KW-0175">Coiled coil</keyword>
<proteinExistence type="predicted"/>
<dbReference type="InterPro" id="IPR011993">
    <property type="entry name" value="PH-like_dom_sf"/>
</dbReference>
<protein>
    <submittedName>
        <fullName evidence="11">Cytohesin 4</fullName>
    </submittedName>
</protein>
<dbReference type="FunFam" id="2.30.29.30:FF:000009">
    <property type="entry name" value="Cytohesin 1"/>
    <property type="match status" value="1"/>
</dbReference>
<evidence type="ECO:0000256" key="2">
    <source>
        <dbReference type="ARBA" id="ARBA00022475"/>
    </source>
</evidence>
<keyword evidence="2" id="KW-1003">Cell membrane</keyword>
<keyword evidence="5" id="KW-0446">Lipid-binding</keyword>
<gene>
    <name evidence="11" type="primary">CYTH4</name>
</gene>
<evidence type="ECO:0000313" key="11">
    <source>
        <dbReference type="Ensembl" id="ENSAPLP00000021268.1"/>
    </source>
</evidence>
<name>A0A493T6D9_ANAPP</name>
<accession>A0A493T6D9</accession>
<feature type="domain" description="SEC7" evidence="10">
    <location>
        <begin position="124"/>
        <end position="311"/>
    </location>
</feature>
<dbReference type="Gene3D" id="2.30.29.30">
    <property type="entry name" value="Pleckstrin-homology domain (PH domain)/Phosphotyrosine-binding domain (PTB)"/>
    <property type="match status" value="1"/>
</dbReference>
<dbReference type="GO" id="GO:0045171">
    <property type="term" value="C:intercellular bridge"/>
    <property type="evidence" value="ECO:0007669"/>
    <property type="project" value="Ensembl"/>
</dbReference>
<reference evidence="11 12" key="1">
    <citation type="submission" date="2017-10" db="EMBL/GenBank/DDBJ databases">
        <title>A new Pekin duck reference genome.</title>
        <authorList>
            <person name="Hou Z.-C."/>
            <person name="Zhou Z.-K."/>
            <person name="Zhu F."/>
            <person name="Hou S.-S."/>
        </authorList>
    </citation>
    <scope>NUCLEOTIDE SEQUENCE [LARGE SCALE GENOMIC DNA]</scope>
</reference>
<dbReference type="Proteomes" id="UP000016666">
    <property type="component" value="Chromosome 1"/>
</dbReference>
<evidence type="ECO:0000259" key="9">
    <source>
        <dbReference type="PROSITE" id="PS50003"/>
    </source>
</evidence>
<keyword evidence="6" id="KW-0472">Membrane</keyword>
<dbReference type="InterPro" id="IPR023394">
    <property type="entry name" value="Sec7_C_sf"/>
</dbReference>
<keyword evidence="3" id="KW-0344">Guanine-nucleotide releasing factor</keyword>
<evidence type="ECO:0000256" key="6">
    <source>
        <dbReference type="ARBA" id="ARBA00023136"/>
    </source>
</evidence>
<dbReference type="PROSITE" id="PS50190">
    <property type="entry name" value="SEC7"/>
    <property type="match status" value="1"/>
</dbReference>
<dbReference type="AlphaFoldDB" id="A0A493T6D9"/>
<dbReference type="PROSITE" id="PS50003">
    <property type="entry name" value="PH_DOMAIN"/>
    <property type="match status" value="1"/>
</dbReference>
<dbReference type="SMART" id="SM00233">
    <property type="entry name" value="PH"/>
    <property type="match status" value="1"/>
</dbReference>
<feature type="coiled-coil region" evidence="7">
    <location>
        <begin position="71"/>
        <end position="112"/>
    </location>
</feature>
<dbReference type="CDD" id="cd01252">
    <property type="entry name" value="PH_GRP1-like"/>
    <property type="match status" value="1"/>
</dbReference>
<evidence type="ECO:0000256" key="7">
    <source>
        <dbReference type="SAM" id="Coils"/>
    </source>
</evidence>
<dbReference type="GO" id="GO:0032012">
    <property type="term" value="P:regulation of ARF protein signal transduction"/>
    <property type="evidence" value="ECO:0007669"/>
    <property type="project" value="InterPro"/>
</dbReference>
<dbReference type="PANTHER" id="PTHR10663">
    <property type="entry name" value="GUANYL-NUCLEOTIDE EXCHANGE FACTOR"/>
    <property type="match status" value="1"/>
</dbReference>
<dbReference type="GO" id="GO:0034451">
    <property type="term" value="C:centriolar satellite"/>
    <property type="evidence" value="ECO:0007669"/>
    <property type="project" value="Ensembl"/>
</dbReference>
<dbReference type="CDD" id="cd00171">
    <property type="entry name" value="Sec7"/>
    <property type="match status" value="1"/>
</dbReference>
<dbReference type="InterPro" id="IPR001849">
    <property type="entry name" value="PH_domain"/>
</dbReference>
<feature type="compositionally biased region" description="Basic and acidic residues" evidence="8">
    <location>
        <begin position="1"/>
        <end position="12"/>
    </location>
</feature>
<keyword evidence="12" id="KW-1185">Reference proteome</keyword>
<feature type="region of interest" description="Disordered" evidence="8">
    <location>
        <begin position="1"/>
        <end position="21"/>
    </location>
</feature>
<dbReference type="GO" id="GO:0005085">
    <property type="term" value="F:guanyl-nucleotide exchange factor activity"/>
    <property type="evidence" value="ECO:0007669"/>
    <property type="project" value="UniProtKB-KW"/>
</dbReference>
<reference evidence="11" key="2">
    <citation type="submission" date="2025-08" db="UniProtKB">
        <authorList>
            <consortium name="Ensembl"/>
        </authorList>
    </citation>
    <scope>IDENTIFICATION</scope>
</reference>
<organism evidence="11 12">
    <name type="scientific">Anas platyrhynchos platyrhynchos</name>
    <name type="common">Northern mallard</name>
    <dbReference type="NCBI Taxonomy" id="8840"/>
    <lineage>
        <taxon>Eukaryota</taxon>
        <taxon>Metazoa</taxon>
        <taxon>Chordata</taxon>
        <taxon>Craniata</taxon>
        <taxon>Vertebrata</taxon>
        <taxon>Euteleostomi</taxon>
        <taxon>Archelosauria</taxon>
        <taxon>Archosauria</taxon>
        <taxon>Dinosauria</taxon>
        <taxon>Saurischia</taxon>
        <taxon>Theropoda</taxon>
        <taxon>Coelurosauria</taxon>
        <taxon>Aves</taxon>
        <taxon>Neognathae</taxon>
        <taxon>Galloanserae</taxon>
        <taxon>Anseriformes</taxon>
        <taxon>Anatidae</taxon>
        <taxon>Anatinae</taxon>
        <taxon>Anas</taxon>
    </lineage>
</organism>
<dbReference type="SUPFAM" id="SSF48425">
    <property type="entry name" value="Sec7 domain"/>
    <property type="match status" value="1"/>
</dbReference>
<comment type="subcellular location">
    <subcellularLocation>
        <location evidence="1">Cell membrane</location>
        <topology evidence="1">Peripheral membrane protein</topology>
    </subcellularLocation>
</comment>
<dbReference type="PANTHER" id="PTHR10663:SF323">
    <property type="entry name" value="CYTOHESIN-4"/>
    <property type="match status" value="1"/>
</dbReference>
<evidence type="ECO:0000259" key="10">
    <source>
        <dbReference type="PROSITE" id="PS50190"/>
    </source>
</evidence>
<dbReference type="GO" id="GO:0005886">
    <property type="term" value="C:plasma membrane"/>
    <property type="evidence" value="ECO:0007669"/>
    <property type="project" value="UniProtKB-SubCell"/>
</dbReference>
<reference evidence="11" key="3">
    <citation type="submission" date="2025-09" db="UniProtKB">
        <authorList>
            <consortium name="Ensembl"/>
        </authorList>
    </citation>
    <scope>IDENTIFICATION</scope>
</reference>
<dbReference type="GO" id="GO:0005829">
    <property type="term" value="C:cytosol"/>
    <property type="evidence" value="ECO:0007669"/>
    <property type="project" value="Ensembl"/>
</dbReference>
<sequence length="464" mass="52753">MRCGRTDEEGKGGVRGQPAPPKAAAILVTGSKSFQFCEASEQAEGKEEHLCGKHVGLFRMDFSPAGSSDLNEAEEAEIETIKQHREELLEDIKKLKEQIAQVFAEIECFQNEERQETDHNAGEQTSKLSQRDKLLSLGRKKFNMDPEKGIQYLIEQQLLSSDLQEIAKFLHKGEGLNKTAIGDFLGGRDPTNIQILQAFVACHQFANLNLVQALRQFLWSFRLPGEAQKIDRMMEAFANWYCKCNPGVFQSTDTCYILSFSIIMLNTSLHNPNVKDKPPFERFVSINRGIDNGADLPEELLKNLFESIKNEPFSIPEDDGNDLTHTFFNPSREGWLLKLGGRVKTWKRRWFILTDNCLYYFEYTTDKEPLGIIPLENLSVRKVDDPKKPNCFELFNPNCKGQKIKACKTDGDGKVVEGKHQSYKISAATPAERDEWIEAIRTSITQDPFYDLVSARKKKIANKN</sequence>
<dbReference type="FunFam" id="1.10.220.20:FF:000003">
    <property type="entry name" value="Cytohesin 1"/>
    <property type="match status" value="1"/>
</dbReference>
<evidence type="ECO:0000256" key="5">
    <source>
        <dbReference type="ARBA" id="ARBA00023121"/>
    </source>
</evidence>
<dbReference type="SUPFAM" id="SSF50729">
    <property type="entry name" value="PH domain-like"/>
    <property type="match status" value="1"/>
</dbReference>
<dbReference type="Pfam" id="PF00169">
    <property type="entry name" value="PH"/>
    <property type="match status" value="1"/>
</dbReference>
<evidence type="ECO:0000256" key="8">
    <source>
        <dbReference type="SAM" id="MobiDB-lite"/>
    </source>
</evidence>
<dbReference type="GeneTree" id="ENSGT00940000160865"/>
<dbReference type="SMART" id="SM00222">
    <property type="entry name" value="Sec7"/>
    <property type="match status" value="1"/>
</dbReference>
<evidence type="ECO:0000313" key="12">
    <source>
        <dbReference type="Proteomes" id="UP000016666"/>
    </source>
</evidence>
<dbReference type="InterPro" id="IPR035999">
    <property type="entry name" value="Sec7_dom_sf"/>
</dbReference>
<feature type="domain" description="PH" evidence="9">
    <location>
        <begin position="329"/>
        <end position="445"/>
    </location>
</feature>
<dbReference type="Gene3D" id="1.10.1000.11">
    <property type="entry name" value="Arf Nucleotide-binding Site Opener,domain 2"/>
    <property type="match status" value="1"/>
</dbReference>
<evidence type="ECO:0000256" key="3">
    <source>
        <dbReference type="ARBA" id="ARBA00022658"/>
    </source>
</evidence>
<evidence type="ECO:0000256" key="4">
    <source>
        <dbReference type="ARBA" id="ARBA00023054"/>
    </source>
</evidence>
<dbReference type="Ensembl" id="ENSAPLT00000033043.1">
    <property type="protein sequence ID" value="ENSAPLP00000021268.1"/>
    <property type="gene ID" value="ENSAPLG00000016113.2"/>
</dbReference>
<evidence type="ECO:0000256" key="1">
    <source>
        <dbReference type="ARBA" id="ARBA00004202"/>
    </source>
</evidence>
<dbReference type="STRING" id="8840.ENSAPLP00000021268"/>
<dbReference type="Pfam" id="PF01369">
    <property type="entry name" value="Sec7"/>
    <property type="match status" value="1"/>
</dbReference>
<dbReference type="FunFam" id="1.10.1000.11:FF:000002">
    <property type="entry name" value="Cytohesin 1"/>
    <property type="match status" value="1"/>
</dbReference>
<dbReference type="Gene3D" id="1.10.220.20">
    <property type="match status" value="1"/>
</dbReference>